<accession>A0ABV1UJ52</accession>
<gene>
    <name evidence="3" type="ORF">ABT272_39480</name>
</gene>
<comment type="caution">
    <text evidence="3">The sequence shown here is derived from an EMBL/GenBank/DDBJ whole genome shotgun (WGS) entry which is preliminary data.</text>
</comment>
<organism evidence="3 4">
    <name type="scientific">Streptomyces sp. 900105245</name>
    <dbReference type="NCBI Taxonomy" id="3154379"/>
    <lineage>
        <taxon>Bacteria</taxon>
        <taxon>Bacillati</taxon>
        <taxon>Actinomycetota</taxon>
        <taxon>Actinomycetes</taxon>
        <taxon>Kitasatosporales</taxon>
        <taxon>Streptomycetaceae</taxon>
        <taxon>Streptomyces</taxon>
    </lineage>
</organism>
<dbReference type="EMBL" id="JBEPAZ010000068">
    <property type="protein sequence ID" value="MER6433749.1"/>
    <property type="molecule type" value="Genomic_DNA"/>
</dbReference>
<proteinExistence type="inferred from homology"/>
<evidence type="ECO:0000256" key="1">
    <source>
        <dbReference type="ARBA" id="ARBA00006817"/>
    </source>
</evidence>
<name>A0ABV1UJ52_9ACTN</name>
<dbReference type="SUPFAM" id="SSF55961">
    <property type="entry name" value="Bet v1-like"/>
    <property type="match status" value="1"/>
</dbReference>
<dbReference type="Proteomes" id="UP001470023">
    <property type="component" value="Unassembled WGS sequence"/>
</dbReference>
<sequence length="153" mass="17082">MSTTATASAAVEVACDPATAFAVFTADIGTWWKRGTPYWNEPDKGHELRFEPQVGGRLVEVHDLETGEGFEIGRVLVWEPGKRLVFTWRQGDWDTSESTDVEVRFEPVEHGTRVTVEHGGWDRLPSAGPGMPEGYSHGWAELLGFYTETVETR</sequence>
<evidence type="ECO:0000313" key="4">
    <source>
        <dbReference type="Proteomes" id="UP001470023"/>
    </source>
</evidence>
<dbReference type="InterPro" id="IPR023393">
    <property type="entry name" value="START-like_dom_sf"/>
</dbReference>
<keyword evidence="4" id="KW-1185">Reference proteome</keyword>
<feature type="domain" description="Activator of Hsp90 ATPase homologue 1/2-like C-terminal" evidence="2">
    <location>
        <begin position="28"/>
        <end position="143"/>
    </location>
</feature>
<evidence type="ECO:0000313" key="3">
    <source>
        <dbReference type="EMBL" id="MER6433749.1"/>
    </source>
</evidence>
<dbReference type="Gene3D" id="3.30.530.20">
    <property type="match status" value="1"/>
</dbReference>
<evidence type="ECO:0000259" key="2">
    <source>
        <dbReference type="Pfam" id="PF08327"/>
    </source>
</evidence>
<comment type="similarity">
    <text evidence="1">Belongs to the AHA1 family.</text>
</comment>
<reference evidence="3 4" key="1">
    <citation type="submission" date="2024-06" db="EMBL/GenBank/DDBJ databases">
        <title>The Natural Products Discovery Center: Release of the First 8490 Sequenced Strains for Exploring Actinobacteria Biosynthetic Diversity.</title>
        <authorList>
            <person name="Kalkreuter E."/>
            <person name="Kautsar S.A."/>
            <person name="Yang D."/>
            <person name="Bader C.D."/>
            <person name="Teijaro C.N."/>
            <person name="Fluegel L."/>
            <person name="Davis C.M."/>
            <person name="Simpson J.R."/>
            <person name="Lauterbach L."/>
            <person name="Steele A.D."/>
            <person name="Gui C."/>
            <person name="Meng S."/>
            <person name="Li G."/>
            <person name="Viehrig K."/>
            <person name="Ye F."/>
            <person name="Su P."/>
            <person name="Kiefer A.F."/>
            <person name="Nichols A."/>
            <person name="Cepeda A.J."/>
            <person name="Yan W."/>
            <person name="Fan B."/>
            <person name="Jiang Y."/>
            <person name="Adhikari A."/>
            <person name="Zheng C.-J."/>
            <person name="Schuster L."/>
            <person name="Cowan T.M."/>
            <person name="Smanski M.J."/>
            <person name="Chevrette M.G."/>
            <person name="De Carvalho L.P.S."/>
            <person name="Shen B."/>
        </authorList>
    </citation>
    <scope>NUCLEOTIDE SEQUENCE [LARGE SCALE GENOMIC DNA]</scope>
    <source>
        <strain evidence="3 4">NPDC001166</strain>
    </source>
</reference>
<dbReference type="RefSeq" id="WP_352065764.1">
    <property type="nucleotide sequence ID" value="NZ_JBEPAZ010000068.1"/>
</dbReference>
<dbReference type="Pfam" id="PF08327">
    <property type="entry name" value="AHSA1"/>
    <property type="match status" value="1"/>
</dbReference>
<dbReference type="InterPro" id="IPR013538">
    <property type="entry name" value="ASHA1/2-like_C"/>
</dbReference>
<protein>
    <submittedName>
        <fullName evidence="3">SRPBCC domain-containing protein</fullName>
    </submittedName>
</protein>